<dbReference type="Proteomes" id="UP000324632">
    <property type="component" value="Chromosome 2"/>
</dbReference>
<evidence type="ECO:0000313" key="2">
    <source>
        <dbReference type="EMBL" id="KAA0724752.1"/>
    </source>
</evidence>
<feature type="compositionally biased region" description="Polar residues" evidence="1">
    <location>
        <begin position="148"/>
        <end position="157"/>
    </location>
</feature>
<feature type="region of interest" description="Disordered" evidence="1">
    <location>
        <begin position="128"/>
        <end position="177"/>
    </location>
</feature>
<organism evidence="2 3">
    <name type="scientific">Triplophysa tibetana</name>
    <dbReference type="NCBI Taxonomy" id="1572043"/>
    <lineage>
        <taxon>Eukaryota</taxon>
        <taxon>Metazoa</taxon>
        <taxon>Chordata</taxon>
        <taxon>Craniata</taxon>
        <taxon>Vertebrata</taxon>
        <taxon>Euteleostomi</taxon>
        <taxon>Actinopterygii</taxon>
        <taxon>Neopterygii</taxon>
        <taxon>Teleostei</taxon>
        <taxon>Ostariophysi</taxon>
        <taxon>Cypriniformes</taxon>
        <taxon>Nemacheilidae</taxon>
        <taxon>Triplophysa</taxon>
    </lineage>
</organism>
<name>A0A5A9PSY9_9TELE</name>
<feature type="compositionally biased region" description="Basic residues" evidence="1">
    <location>
        <begin position="137"/>
        <end position="147"/>
    </location>
</feature>
<comment type="caution">
    <text evidence="2">The sequence shown here is derived from an EMBL/GenBank/DDBJ whole genome shotgun (WGS) entry which is preliminary data.</text>
</comment>
<proteinExistence type="predicted"/>
<gene>
    <name evidence="2" type="ORF">E1301_Tti021429</name>
</gene>
<dbReference type="EMBL" id="SOYY01000002">
    <property type="protein sequence ID" value="KAA0724752.1"/>
    <property type="molecule type" value="Genomic_DNA"/>
</dbReference>
<sequence length="243" mass="27532">MYRAIRCTSEIPQSQVSVRPQFLVNKQTVRVQNTSVRPFWLRYSAAFLQNQHISARRFSHHPRPKRSPYPVSIDEKSVGRKHVSHACEMLSCKAGGAWIRACVTCPRLSPAEKWKEFNTPATAVDEPWNIKPSAFQRGRRRRRRRRNSTLTTGSPQNIPLAPPSKTKSSRPAIFKGSRPGSSFGVYLNLDDGSRVSHSAGNQKDTSEKQKQRVYLRRWNGGAHVSWIAALNGHHDRTPATVDL</sequence>
<keyword evidence="3" id="KW-1185">Reference proteome</keyword>
<evidence type="ECO:0000313" key="3">
    <source>
        <dbReference type="Proteomes" id="UP000324632"/>
    </source>
</evidence>
<reference evidence="2 3" key="1">
    <citation type="journal article" date="2019" name="Mol. Ecol. Resour.">
        <title>Chromosome-level genome assembly of Triplophysa tibetana, a fish adapted to the harsh high-altitude environment of the Tibetan Plateau.</title>
        <authorList>
            <person name="Yang X."/>
            <person name="Liu H."/>
            <person name="Ma Z."/>
            <person name="Zou Y."/>
            <person name="Zou M."/>
            <person name="Mao Y."/>
            <person name="Li X."/>
            <person name="Wang H."/>
            <person name="Chen T."/>
            <person name="Wang W."/>
            <person name="Yang R."/>
        </authorList>
    </citation>
    <scope>NUCLEOTIDE SEQUENCE [LARGE SCALE GENOMIC DNA]</scope>
    <source>
        <strain evidence="2">TTIB1903HZAU</strain>
        <tissue evidence="2">Muscle</tissue>
    </source>
</reference>
<accession>A0A5A9PSY9</accession>
<protein>
    <submittedName>
        <fullName evidence="2">Uncharacterized protein</fullName>
    </submittedName>
</protein>
<dbReference type="AlphaFoldDB" id="A0A5A9PSY9"/>
<evidence type="ECO:0000256" key="1">
    <source>
        <dbReference type="SAM" id="MobiDB-lite"/>
    </source>
</evidence>